<evidence type="ECO:0000313" key="2">
    <source>
        <dbReference type="Proteomes" id="UP000237271"/>
    </source>
</evidence>
<gene>
    <name evidence="1" type="ORF">PHPALM_7175</name>
</gene>
<protein>
    <submittedName>
        <fullName evidence="1">Uncharacterized protein</fullName>
    </submittedName>
</protein>
<dbReference type="AlphaFoldDB" id="A0A2P4YCZ6"/>
<sequence>MSDGFAGGRAARSRRENVRNRDYDYNYNFVIPEYLVTKLDAVVKAERRKRPKPTCLVNTDSDHFGDTTNGIIAFFPGGLPKFISSVAKISFFVVLLIVSPTRRRVNVLSTAVYRMKEFYPLRKSCAASWHT</sequence>
<comment type="caution">
    <text evidence="1">The sequence shown here is derived from an EMBL/GenBank/DDBJ whole genome shotgun (WGS) entry which is preliminary data.</text>
</comment>
<dbReference type="EMBL" id="NCKW01003693">
    <property type="protein sequence ID" value="POM75687.1"/>
    <property type="molecule type" value="Genomic_DNA"/>
</dbReference>
<accession>A0A2P4YCZ6</accession>
<dbReference type="Proteomes" id="UP000237271">
    <property type="component" value="Unassembled WGS sequence"/>
</dbReference>
<evidence type="ECO:0000313" key="1">
    <source>
        <dbReference type="EMBL" id="POM75687.1"/>
    </source>
</evidence>
<organism evidence="1 2">
    <name type="scientific">Phytophthora palmivora</name>
    <dbReference type="NCBI Taxonomy" id="4796"/>
    <lineage>
        <taxon>Eukaryota</taxon>
        <taxon>Sar</taxon>
        <taxon>Stramenopiles</taxon>
        <taxon>Oomycota</taxon>
        <taxon>Peronosporomycetes</taxon>
        <taxon>Peronosporales</taxon>
        <taxon>Peronosporaceae</taxon>
        <taxon>Phytophthora</taxon>
    </lineage>
</organism>
<reference evidence="1 2" key="1">
    <citation type="journal article" date="2017" name="Genome Biol. Evol.">
        <title>Phytophthora megakarya and P. palmivora, closely related causal agents of cacao black pod rot, underwent increases in genome sizes and gene numbers by different mechanisms.</title>
        <authorList>
            <person name="Ali S.S."/>
            <person name="Shao J."/>
            <person name="Lary D.J."/>
            <person name="Kronmiller B."/>
            <person name="Shen D."/>
            <person name="Strem M.D."/>
            <person name="Amoako-Attah I."/>
            <person name="Akrofi A.Y."/>
            <person name="Begoude B.A."/>
            <person name="Ten Hoopen G.M."/>
            <person name="Coulibaly K."/>
            <person name="Kebe B.I."/>
            <person name="Melnick R.L."/>
            <person name="Guiltinan M.J."/>
            <person name="Tyler B.M."/>
            <person name="Meinhardt L.W."/>
            <person name="Bailey B.A."/>
        </authorList>
    </citation>
    <scope>NUCLEOTIDE SEQUENCE [LARGE SCALE GENOMIC DNA]</scope>
    <source>
        <strain evidence="2">sbr112.9</strain>
    </source>
</reference>
<proteinExistence type="predicted"/>
<keyword evidence="2" id="KW-1185">Reference proteome</keyword>
<name>A0A2P4YCZ6_9STRA</name>